<dbReference type="GO" id="GO:0019825">
    <property type="term" value="F:oxygen binding"/>
    <property type="evidence" value="ECO:0007669"/>
    <property type="project" value="InterPro"/>
</dbReference>
<dbReference type="EMBL" id="CP060007">
    <property type="protein sequence ID" value="QNA43376.1"/>
    <property type="molecule type" value="Genomic_DNA"/>
</dbReference>
<dbReference type="Proteomes" id="UP000515344">
    <property type="component" value="Chromosome"/>
</dbReference>
<accession>A0A7G5XD23</accession>
<dbReference type="AlphaFoldDB" id="A0A7G5XD23"/>
<proteinExistence type="predicted"/>
<dbReference type="CDD" id="cd08916">
    <property type="entry name" value="TrHb3_P"/>
    <property type="match status" value="1"/>
</dbReference>
<evidence type="ECO:0000313" key="1">
    <source>
        <dbReference type="EMBL" id="QNA43376.1"/>
    </source>
</evidence>
<dbReference type="KEGG" id="lacs:H4075_14970"/>
<gene>
    <name evidence="1" type="ORF">H4075_14970</name>
</gene>
<name>A0A7G5XD23_9BACT</name>
<keyword evidence="2" id="KW-1185">Reference proteome</keyword>
<dbReference type="GO" id="GO:0020037">
    <property type="term" value="F:heme binding"/>
    <property type="evidence" value="ECO:0007669"/>
    <property type="project" value="InterPro"/>
</dbReference>
<protein>
    <submittedName>
        <fullName evidence="1">Group III truncated hemoglobin</fullName>
    </submittedName>
</protein>
<reference evidence="2" key="1">
    <citation type="submission" date="2020-08" db="EMBL/GenBank/DDBJ databases">
        <title>Lacibacter sp. S13-6-6 genome sequencing.</title>
        <authorList>
            <person name="Jin L."/>
        </authorList>
    </citation>
    <scope>NUCLEOTIDE SEQUENCE [LARGE SCALE GENOMIC DNA]</scope>
    <source>
        <strain evidence="2">S13-6-6</strain>
    </source>
</reference>
<organism evidence="1 2">
    <name type="scientific">Lacibacter sediminis</name>
    <dbReference type="NCBI Taxonomy" id="2760713"/>
    <lineage>
        <taxon>Bacteria</taxon>
        <taxon>Pseudomonadati</taxon>
        <taxon>Bacteroidota</taxon>
        <taxon>Chitinophagia</taxon>
        <taxon>Chitinophagales</taxon>
        <taxon>Chitinophagaceae</taxon>
        <taxon>Lacibacter</taxon>
    </lineage>
</organism>
<dbReference type="RefSeq" id="WP_182801641.1">
    <property type="nucleotide sequence ID" value="NZ_CP060007.1"/>
</dbReference>
<dbReference type="Gene3D" id="1.10.490.10">
    <property type="entry name" value="Globins"/>
    <property type="match status" value="1"/>
</dbReference>
<dbReference type="InterPro" id="IPR012292">
    <property type="entry name" value="Globin/Proto"/>
</dbReference>
<evidence type="ECO:0000313" key="2">
    <source>
        <dbReference type="Proteomes" id="UP000515344"/>
    </source>
</evidence>
<dbReference type="InterPro" id="IPR009050">
    <property type="entry name" value="Globin-like_sf"/>
</dbReference>
<dbReference type="SUPFAM" id="SSF46458">
    <property type="entry name" value="Globin-like"/>
    <property type="match status" value="1"/>
</dbReference>
<sequence>MKKQMENREDVILLVNTFYDKVKPDPLIGFFFNKVVDVQWEKHLPVMYTFWENIIFHTGGYTGNPMRIHMDIHQKSTMKKEHFDRWIQLFNETIDELFEGEKAEQAKQRALSIATVMQINIAQLPKQENIY</sequence>